<sequence>MDHEHLNKLLVLLALDQLLNQLCHRVHNLLLNLDLELELLVRHHLNL</sequence>
<comment type="caution">
    <text evidence="1">The sequence shown here is derived from an EMBL/GenBank/DDBJ whole genome shotgun (WGS) entry which is preliminary data.</text>
</comment>
<name>A0A101M4S6_PICGL</name>
<protein>
    <submittedName>
        <fullName evidence="1">Uncharacterized protein</fullName>
    </submittedName>
</protein>
<geneLocation type="mitochondrion" evidence="1"/>
<accession>A0A101M4S6</accession>
<dbReference type="AlphaFoldDB" id="A0A101M4S6"/>
<proteinExistence type="predicted"/>
<gene>
    <name evidence="1" type="ORF">ABT39_MTgene708</name>
</gene>
<organism evidence="1">
    <name type="scientific">Picea glauca</name>
    <name type="common">White spruce</name>
    <name type="synonym">Pinus glauca</name>
    <dbReference type="NCBI Taxonomy" id="3330"/>
    <lineage>
        <taxon>Eukaryota</taxon>
        <taxon>Viridiplantae</taxon>
        <taxon>Streptophyta</taxon>
        <taxon>Embryophyta</taxon>
        <taxon>Tracheophyta</taxon>
        <taxon>Spermatophyta</taxon>
        <taxon>Pinopsida</taxon>
        <taxon>Pinidae</taxon>
        <taxon>Conifers I</taxon>
        <taxon>Pinales</taxon>
        <taxon>Pinaceae</taxon>
        <taxon>Picea</taxon>
    </lineage>
</organism>
<keyword evidence="1" id="KW-0496">Mitochondrion</keyword>
<dbReference type="EMBL" id="LKAM01000001">
    <property type="protein sequence ID" value="KUM50862.1"/>
    <property type="molecule type" value="Genomic_DNA"/>
</dbReference>
<reference evidence="1" key="1">
    <citation type="journal article" date="2015" name="Genome Biol. Evol.">
        <title>Organellar Genomes of White Spruce (Picea glauca): Assembly and Annotation.</title>
        <authorList>
            <person name="Jackman S.D."/>
            <person name="Warren R.L."/>
            <person name="Gibb E.A."/>
            <person name="Vandervalk B.P."/>
            <person name="Mohamadi H."/>
            <person name="Chu J."/>
            <person name="Raymond A."/>
            <person name="Pleasance S."/>
            <person name="Coope R."/>
            <person name="Wildung M.R."/>
            <person name="Ritland C.E."/>
            <person name="Bousquet J."/>
            <person name="Jones S.J."/>
            <person name="Bohlmann J."/>
            <person name="Birol I."/>
        </authorList>
    </citation>
    <scope>NUCLEOTIDE SEQUENCE [LARGE SCALE GENOMIC DNA]</scope>
    <source>
        <tissue evidence="1">Flushing bud</tissue>
    </source>
</reference>
<evidence type="ECO:0000313" key="1">
    <source>
        <dbReference type="EMBL" id="KUM50862.1"/>
    </source>
</evidence>